<dbReference type="InterPro" id="IPR056867">
    <property type="entry name" value="LRR_15"/>
</dbReference>
<dbReference type="InterPro" id="IPR036047">
    <property type="entry name" value="F-box-like_dom_sf"/>
</dbReference>
<feature type="region of interest" description="Disordered" evidence="1">
    <location>
        <begin position="162"/>
        <end position="203"/>
    </location>
</feature>
<accession>A0A6A6QSL6</accession>
<name>A0A6A6QSL6_9PEZI</name>
<evidence type="ECO:0000256" key="1">
    <source>
        <dbReference type="SAM" id="MobiDB-lite"/>
    </source>
</evidence>
<dbReference type="InterPro" id="IPR032675">
    <property type="entry name" value="LRR_dom_sf"/>
</dbReference>
<keyword evidence="4" id="KW-1185">Reference proteome</keyword>
<evidence type="ECO:0000313" key="4">
    <source>
        <dbReference type="Proteomes" id="UP000799750"/>
    </source>
</evidence>
<organism evidence="3 4">
    <name type="scientific">Lophium mytilinum</name>
    <dbReference type="NCBI Taxonomy" id="390894"/>
    <lineage>
        <taxon>Eukaryota</taxon>
        <taxon>Fungi</taxon>
        <taxon>Dikarya</taxon>
        <taxon>Ascomycota</taxon>
        <taxon>Pezizomycotina</taxon>
        <taxon>Dothideomycetes</taxon>
        <taxon>Pleosporomycetidae</taxon>
        <taxon>Mytilinidiales</taxon>
        <taxon>Mytilinidiaceae</taxon>
        <taxon>Lophium</taxon>
    </lineage>
</organism>
<dbReference type="PROSITE" id="PS50181">
    <property type="entry name" value="FBOX"/>
    <property type="match status" value="1"/>
</dbReference>
<proteinExistence type="predicted"/>
<dbReference type="SUPFAM" id="SSF81383">
    <property type="entry name" value="F-box domain"/>
    <property type="match status" value="1"/>
</dbReference>
<dbReference type="AlphaFoldDB" id="A0A6A6QSL6"/>
<dbReference type="OrthoDB" id="3935706at2759"/>
<feature type="compositionally biased region" description="Basic and acidic residues" evidence="1">
    <location>
        <begin position="172"/>
        <end position="186"/>
    </location>
</feature>
<protein>
    <recommendedName>
        <fullName evidence="2">F-box domain-containing protein</fullName>
    </recommendedName>
</protein>
<feature type="compositionally biased region" description="Acidic residues" evidence="1">
    <location>
        <begin position="187"/>
        <end position="201"/>
    </location>
</feature>
<dbReference type="InterPro" id="IPR001810">
    <property type="entry name" value="F-box_dom"/>
</dbReference>
<dbReference type="Gene3D" id="3.80.10.10">
    <property type="entry name" value="Ribonuclease Inhibitor"/>
    <property type="match status" value="1"/>
</dbReference>
<evidence type="ECO:0000259" key="2">
    <source>
        <dbReference type="PROSITE" id="PS50181"/>
    </source>
</evidence>
<dbReference type="Proteomes" id="UP000799750">
    <property type="component" value="Unassembled WGS sequence"/>
</dbReference>
<reference evidence="3" key="1">
    <citation type="journal article" date="2020" name="Stud. Mycol.">
        <title>101 Dothideomycetes genomes: a test case for predicting lifestyles and emergence of pathogens.</title>
        <authorList>
            <person name="Haridas S."/>
            <person name="Albert R."/>
            <person name="Binder M."/>
            <person name="Bloem J."/>
            <person name="Labutti K."/>
            <person name="Salamov A."/>
            <person name="Andreopoulos B."/>
            <person name="Baker S."/>
            <person name="Barry K."/>
            <person name="Bills G."/>
            <person name="Bluhm B."/>
            <person name="Cannon C."/>
            <person name="Castanera R."/>
            <person name="Culley D."/>
            <person name="Daum C."/>
            <person name="Ezra D."/>
            <person name="Gonzalez J."/>
            <person name="Henrissat B."/>
            <person name="Kuo A."/>
            <person name="Liang C."/>
            <person name="Lipzen A."/>
            <person name="Lutzoni F."/>
            <person name="Magnuson J."/>
            <person name="Mondo S."/>
            <person name="Nolan M."/>
            <person name="Ohm R."/>
            <person name="Pangilinan J."/>
            <person name="Park H.-J."/>
            <person name="Ramirez L."/>
            <person name="Alfaro M."/>
            <person name="Sun H."/>
            <person name="Tritt A."/>
            <person name="Yoshinaga Y."/>
            <person name="Zwiers L.-H."/>
            <person name="Turgeon B."/>
            <person name="Goodwin S."/>
            <person name="Spatafora J."/>
            <person name="Crous P."/>
            <person name="Grigoriev I."/>
        </authorList>
    </citation>
    <scope>NUCLEOTIDE SEQUENCE</scope>
    <source>
        <strain evidence="3">CBS 269.34</strain>
    </source>
</reference>
<dbReference type="Pfam" id="PF24969">
    <property type="entry name" value="LRR_15"/>
    <property type="match status" value="1"/>
</dbReference>
<feature type="domain" description="F-box" evidence="2">
    <location>
        <begin position="1"/>
        <end position="47"/>
    </location>
</feature>
<gene>
    <name evidence="3" type="ORF">BU16DRAFT_561408</name>
</gene>
<dbReference type="Pfam" id="PF12937">
    <property type="entry name" value="F-box-like"/>
    <property type="match status" value="1"/>
</dbReference>
<sequence>MACLLDLPVELIHEIFSYISNQADLSRLSRVSRHLNAVAIPFVYETYPNGDNSAPWRSFRPFLRTIIARPDLAQLVKRIELRRWETELAHIGKRTNEWHPPEGDIDLFVNMAKKISLIAADADAGGCSPETHNIEAMGPNRVPHIGAYDQLAWDLSNIYQDEEGSDQDSDVESERSAMELATRVDDPSDGDDSPLDDEEESRDLRASRYRAARYRAARYLRQKHGHIRLKRDKDWLRMLYSGVEDADVVLLLALLPRLQELHILGMPNTPFLYWDFILKANPLVCLKKVSFNPGPKGGGLDCLGCLFSIPSLRTLSGTFMDASWGWRSDELASSNLTVIDIEDSVFIEWSAEQLIHSCKALETFGYAGGVYAENIPRRSSVGMVDPRSLKHSLRSQRRTLKNLKALFVYSATHEDHGGGYEDHSLGSLRDFDKLETLWVRYEELVYAGWFKNGKPVVLPTCLSDVLPPSIVSLHIDDVSICDIPQLGKIAMLRAARFPNLKTVNMCLAYDHHDLSYSIQSQLESDSDSEGVELNWQEADQLEPPEQRPRIQSQLESDFDAVGVKLYWQNADQFELFEQRALSHWSKIIAL</sequence>
<feature type="compositionally biased region" description="Acidic residues" evidence="1">
    <location>
        <begin position="162"/>
        <end position="171"/>
    </location>
</feature>
<dbReference type="EMBL" id="MU004189">
    <property type="protein sequence ID" value="KAF2495102.1"/>
    <property type="molecule type" value="Genomic_DNA"/>
</dbReference>
<evidence type="ECO:0000313" key="3">
    <source>
        <dbReference type="EMBL" id="KAF2495102.1"/>
    </source>
</evidence>